<evidence type="ECO:0000256" key="8">
    <source>
        <dbReference type="ARBA" id="ARBA00023125"/>
    </source>
</evidence>
<keyword evidence="3 12" id="KW-0235">DNA replication</keyword>
<sequence length="450" mass="50545">METAIDTSQELVLLDSEKAVLAVAMHSPKAGFDILTQLQPEDFSLESHSVIFEAINQLNQNSQTPTITKLADYLQEKKMLDKIGGIGYLSDVSSYFYTDEGFEDYVQIVFKNSIGRQLDRVLVNIRQLRESKAPIEEVFLVAQQKILNIKTEIKMDDAVEVKKTVVEVIKKIEDLEKHGGIVNGVPSGFTDIDQITNGWQKGDFIILAARPSMGKTAFALNLAVNAAERQKGVAFFSLEMPKEQLVQRVLSSVSGVDSGALRNAQGLSTEQWSRITNGGEQIKKMNIVIDDSPGLNVLQLQSKLRKMKRDFNIEICFIDYLQLISSIGNKFDSRQNEVAAISRQLKKIARELNIPIVCLSQLSRSVEKREEKTPLMSDLRDSGAIEQDADIIMFLYRDAYYKAKEYDMAEDNPTDETDVIISKHRNGATGVVKVNFLRNYGKFIDQSKNS</sequence>
<dbReference type="GO" id="GO:0043139">
    <property type="term" value="F:5'-3' DNA helicase activity"/>
    <property type="evidence" value="ECO:0007669"/>
    <property type="project" value="UniProtKB-EC"/>
</dbReference>
<dbReference type="EMBL" id="CP043026">
    <property type="protein sequence ID" value="QEH61225.1"/>
    <property type="molecule type" value="Genomic_DNA"/>
</dbReference>
<keyword evidence="2 12" id="KW-0639">Primosome</keyword>
<evidence type="ECO:0000256" key="12">
    <source>
        <dbReference type="RuleBase" id="RU362085"/>
    </source>
</evidence>
<dbReference type="GO" id="GO:0005524">
    <property type="term" value="F:ATP binding"/>
    <property type="evidence" value="ECO:0007669"/>
    <property type="project" value="UniProtKB-UniRule"/>
</dbReference>
<name>A0A5B9Y372_9MOLU</name>
<dbReference type="CDD" id="cd00984">
    <property type="entry name" value="DnaB_C"/>
    <property type="match status" value="1"/>
</dbReference>
<dbReference type="GO" id="GO:1990077">
    <property type="term" value="C:primosome complex"/>
    <property type="evidence" value="ECO:0007669"/>
    <property type="project" value="UniProtKB-UniRule"/>
</dbReference>
<comment type="function">
    <text evidence="12">The main replicative DNA helicase, it participates in initiation and elongation during chromosome replication. Travels ahead of the DNA replisome, separating dsDNA into templates for DNA synthesis. A processive ATP-dependent 5'-3' DNA helicase it has DNA-dependent ATPase activity.</text>
</comment>
<evidence type="ECO:0000313" key="14">
    <source>
        <dbReference type="EMBL" id="QEH61225.1"/>
    </source>
</evidence>
<evidence type="ECO:0000256" key="6">
    <source>
        <dbReference type="ARBA" id="ARBA00022806"/>
    </source>
</evidence>
<keyword evidence="6 12" id="KW-0347">Helicase</keyword>
<dbReference type="InterPro" id="IPR007693">
    <property type="entry name" value="DNA_helicase_DnaB-like_N"/>
</dbReference>
<keyword evidence="9" id="KW-0413">Isomerase</keyword>
<dbReference type="PANTHER" id="PTHR30153">
    <property type="entry name" value="REPLICATIVE DNA HELICASE DNAB"/>
    <property type="match status" value="1"/>
</dbReference>
<accession>A0A5B9Y372</accession>
<dbReference type="GO" id="GO:0003677">
    <property type="term" value="F:DNA binding"/>
    <property type="evidence" value="ECO:0007669"/>
    <property type="project" value="UniProtKB-UniRule"/>
</dbReference>
<dbReference type="SUPFAM" id="SSF52540">
    <property type="entry name" value="P-loop containing nucleoside triphosphate hydrolases"/>
    <property type="match status" value="1"/>
</dbReference>
<dbReference type="Pfam" id="PF00772">
    <property type="entry name" value="DnaB"/>
    <property type="match status" value="1"/>
</dbReference>
<evidence type="ECO:0000256" key="9">
    <source>
        <dbReference type="ARBA" id="ARBA00023235"/>
    </source>
</evidence>
<evidence type="ECO:0000256" key="7">
    <source>
        <dbReference type="ARBA" id="ARBA00022840"/>
    </source>
</evidence>
<evidence type="ECO:0000313" key="15">
    <source>
        <dbReference type="Proteomes" id="UP000323144"/>
    </source>
</evidence>
<gene>
    <name evidence="14" type="primary">dnaC</name>
    <name evidence="14" type="ORF">SCHIN_v1c00270</name>
</gene>
<comment type="similarity">
    <text evidence="1 12">Belongs to the helicase family. DnaB subfamily.</text>
</comment>
<evidence type="ECO:0000256" key="11">
    <source>
        <dbReference type="NCBIfam" id="TIGR00665"/>
    </source>
</evidence>
<dbReference type="AlphaFoldDB" id="A0A5B9Y372"/>
<dbReference type="Gene3D" id="1.10.860.10">
    <property type="entry name" value="DNAb Helicase, Chain A"/>
    <property type="match status" value="1"/>
</dbReference>
<dbReference type="Gene3D" id="3.40.50.300">
    <property type="entry name" value="P-loop containing nucleotide triphosphate hydrolases"/>
    <property type="match status" value="1"/>
</dbReference>
<protein>
    <recommendedName>
        <fullName evidence="11 12">Replicative DNA helicase</fullName>
        <ecNumber evidence="11 12">5.6.2.3</ecNumber>
    </recommendedName>
</protein>
<evidence type="ECO:0000259" key="13">
    <source>
        <dbReference type="PROSITE" id="PS51199"/>
    </source>
</evidence>
<dbReference type="InterPro" id="IPR027417">
    <property type="entry name" value="P-loop_NTPase"/>
</dbReference>
<dbReference type="GO" id="GO:0016887">
    <property type="term" value="F:ATP hydrolysis activity"/>
    <property type="evidence" value="ECO:0007669"/>
    <property type="project" value="RHEA"/>
</dbReference>
<evidence type="ECO:0000256" key="2">
    <source>
        <dbReference type="ARBA" id="ARBA00022515"/>
    </source>
</evidence>
<dbReference type="InterPro" id="IPR016136">
    <property type="entry name" value="DNA_helicase_N/primase_C"/>
</dbReference>
<feature type="domain" description="SF4 helicase" evidence="13">
    <location>
        <begin position="178"/>
        <end position="450"/>
    </location>
</feature>
<dbReference type="EC" id="5.6.2.3" evidence="11 12"/>
<evidence type="ECO:0000256" key="1">
    <source>
        <dbReference type="ARBA" id="ARBA00008428"/>
    </source>
</evidence>
<dbReference type="KEGG" id="schi:SCHIN_v1c00270"/>
<keyword evidence="8 12" id="KW-0238">DNA-binding</keyword>
<evidence type="ECO:0000256" key="3">
    <source>
        <dbReference type="ARBA" id="ARBA00022705"/>
    </source>
</evidence>
<dbReference type="SUPFAM" id="SSF48024">
    <property type="entry name" value="N-terminal domain of DnaB helicase"/>
    <property type="match status" value="1"/>
</dbReference>
<keyword evidence="7 12" id="KW-0067">ATP-binding</keyword>
<keyword evidence="4 12" id="KW-0547">Nucleotide-binding</keyword>
<evidence type="ECO:0000256" key="5">
    <source>
        <dbReference type="ARBA" id="ARBA00022801"/>
    </source>
</evidence>
<keyword evidence="15" id="KW-1185">Reference proteome</keyword>
<dbReference type="GO" id="GO:0006269">
    <property type="term" value="P:DNA replication, synthesis of primer"/>
    <property type="evidence" value="ECO:0007669"/>
    <property type="project" value="UniProtKB-UniRule"/>
</dbReference>
<keyword evidence="5 12" id="KW-0378">Hydrolase</keyword>
<evidence type="ECO:0000256" key="4">
    <source>
        <dbReference type="ARBA" id="ARBA00022741"/>
    </source>
</evidence>
<dbReference type="Proteomes" id="UP000323144">
    <property type="component" value="Chromosome"/>
</dbReference>
<dbReference type="FunFam" id="3.40.50.300:FF:000351">
    <property type="entry name" value="Replicative DNA helicase"/>
    <property type="match status" value="1"/>
</dbReference>
<evidence type="ECO:0000256" key="10">
    <source>
        <dbReference type="ARBA" id="ARBA00048954"/>
    </source>
</evidence>
<comment type="catalytic activity">
    <reaction evidence="10 12">
        <text>ATP + H2O = ADP + phosphate + H(+)</text>
        <dbReference type="Rhea" id="RHEA:13065"/>
        <dbReference type="ChEBI" id="CHEBI:15377"/>
        <dbReference type="ChEBI" id="CHEBI:15378"/>
        <dbReference type="ChEBI" id="CHEBI:30616"/>
        <dbReference type="ChEBI" id="CHEBI:43474"/>
        <dbReference type="ChEBI" id="CHEBI:456216"/>
        <dbReference type="EC" id="5.6.2.3"/>
    </reaction>
</comment>
<proteinExistence type="inferred from homology"/>
<dbReference type="RefSeq" id="WP_166507622.1">
    <property type="nucleotide sequence ID" value="NZ_CP043026.1"/>
</dbReference>
<dbReference type="InterPro" id="IPR036185">
    <property type="entry name" value="DNA_heli_DnaB-like_N_sf"/>
</dbReference>
<dbReference type="GO" id="GO:0005829">
    <property type="term" value="C:cytosol"/>
    <property type="evidence" value="ECO:0007669"/>
    <property type="project" value="TreeGrafter"/>
</dbReference>
<dbReference type="PROSITE" id="PS51199">
    <property type="entry name" value="SF4_HELICASE"/>
    <property type="match status" value="1"/>
</dbReference>
<dbReference type="Pfam" id="PF03796">
    <property type="entry name" value="DnaB_C"/>
    <property type="match status" value="1"/>
</dbReference>
<dbReference type="InterPro" id="IPR007694">
    <property type="entry name" value="DNA_helicase_DnaB-like_C"/>
</dbReference>
<dbReference type="InterPro" id="IPR007692">
    <property type="entry name" value="DNA_helicase_DnaB"/>
</dbReference>
<dbReference type="PANTHER" id="PTHR30153:SF2">
    <property type="entry name" value="REPLICATIVE DNA HELICASE"/>
    <property type="match status" value="1"/>
</dbReference>
<reference evidence="14 15" key="1">
    <citation type="submission" date="2019-08" db="EMBL/GenBank/DDBJ databases">
        <title>Complete genome sequence of Spiroplasma chinense CCH (DSM 19755).</title>
        <authorList>
            <person name="Shen H.-Y."/>
            <person name="Lin Y.-C."/>
            <person name="Chou L."/>
            <person name="Kuo C.-H."/>
        </authorList>
    </citation>
    <scope>NUCLEOTIDE SEQUENCE [LARGE SCALE GENOMIC DNA]</scope>
    <source>
        <strain evidence="14 15">CCH</strain>
    </source>
</reference>
<dbReference type="NCBIfam" id="TIGR00665">
    <property type="entry name" value="DnaB"/>
    <property type="match status" value="1"/>
</dbReference>
<organism evidence="14 15">
    <name type="scientific">Spiroplasma chinense</name>
    <dbReference type="NCBI Taxonomy" id="216932"/>
    <lineage>
        <taxon>Bacteria</taxon>
        <taxon>Bacillati</taxon>
        <taxon>Mycoplasmatota</taxon>
        <taxon>Mollicutes</taxon>
        <taxon>Entomoplasmatales</taxon>
        <taxon>Spiroplasmataceae</taxon>
        <taxon>Spiroplasma</taxon>
    </lineage>
</organism>